<evidence type="ECO:0000313" key="1">
    <source>
        <dbReference type="EMBL" id="KZS12408.1"/>
    </source>
</evidence>
<dbReference type="Proteomes" id="UP000076858">
    <property type="component" value="Unassembled WGS sequence"/>
</dbReference>
<comment type="caution">
    <text evidence="1">The sequence shown here is derived from an EMBL/GenBank/DDBJ whole genome shotgun (WGS) entry which is preliminary data.</text>
</comment>
<dbReference type="InterPro" id="IPR016186">
    <property type="entry name" value="C-type_lectin-like/link_sf"/>
</dbReference>
<dbReference type="InterPro" id="IPR016187">
    <property type="entry name" value="CTDL_fold"/>
</dbReference>
<dbReference type="InterPro" id="IPR001304">
    <property type="entry name" value="C-type_lectin-like"/>
</dbReference>
<name>A0A0P5V5R3_9CRUS</name>
<proteinExistence type="predicted"/>
<organism evidence="1 2">
    <name type="scientific">Daphnia magna</name>
    <dbReference type="NCBI Taxonomy" id="35525"/>
    <lineage>
        <taxon>Eukaryota</taxon>
        <taxon>Metazoa</taxon>
        <taxon>Ecdysozoa</taxon>
        <taxon>Arthropoda</taxon>
        <taxon>Crustacea</taxon>
        <taxon>Branchiopoda</taxon>
        <taxon>Diplostraca</taxon>
        <taxon>Cladocera</taxon>
        <taxon>Anomopoda</taxon>
        <taxon>Daphniidae</taxon>
        <taxon>Daphnia</taxon>
    </lineage>
</organism>
<accession>A0A0P5V5R3</accession>
<dbReference type="Gene3D" id="3.10.100.10">
    <property type="entry name" value="Mannose-Binding Protein A, subunit A"/>
    <property type="match status" value="1"/>
</dbReference>
<dbReference type="EMBL" id="LRGB01001361">
    <property type="protein sequence ID" value="KZS12408.1"/>
    <property type="molecule type" value="Genomic_DNA"/>
</dbReference>
<evidence type="ECO:0000313" key="2">
    <source>
        <dbReference type="Proteomes" id="UP000076858"/>
    </source>
</evidence>
<dbReference type="PROSITE" id="PS00615">
    <property type="entry name" value="C_TYPE_LECTIN_1"/>
    <property type="match status" value="1"/>
</dbReference>
<dbReference type="SUPFAM" id="SSF56436">
    <property type="entry name" value="C-type lectin-like"/>
    <property type="match status" value="1"/>
</dbReference>
<dbReference type="InterPro" id="IPR018378">
    <property type="entry name" value="C-type_lectin_CS"/>
</dbReference>
<dbReference type="STRING" id="35525.A0A0P5V5R3"/>
<dbReference type="PROSITE" id="PS50041">
    <property type="entry name" value="C_TYPE_LECTIN_2"/>
    <property type="match status" value="1"/>
</dbReference>
<protein>
    <submittedName>
        <fullName evidence="1">Uncharacterized protein</fullName>
    </submittedName>
</protein>
<reference evidence="1 2" key="1">
    <citation type="submission" date="2016-03" db="EMBL/GenBank/DDBJ databases">
        <title>EvidentialGene: Evidence-directed Construction of Genes on Genomes.</title>
        <authorList>
            <person name="Gilbert D.G."/>
            <person name="Choi J.-H."/>
            <person name="Mockaitis K."/>
            <person name="Colbourne J."/>
            <person name="Pfrender M."/>
        </authorList>
    </citation>
    <scope>NUCLEOTIDE SEQUENCE [LARGE SCALE GENOMIC DNA]</scope>
    <source>
        <strain evidence="1 2">Xinb3</strain>
        <tissue evidence="1">Complete organism</tissue>
    </source>
</reference>
<gene>
    <name evidence="1" type="ORF">APZ42_022540</name>
</gene>
<dbReference type="OrthoDB" id="418245at2759"/>
<dbReference type="AlphaFoldDB" id="A0A0P5V5R3"/>
<keyword evidence="2" id="KW-1185">Reference proteome</keyword>
<dbReference type="Pfam" id="PF00059">
    <property type="entry name" value="Lectin_C"/>
    <property type="match status" value="1"/>
</dbReference>
<dbReference type="CDD" id="cd00037">
    <property type="entry name" value="CLECT"/>
    <property type="match status" value="1"/>
</dbReference>
<sequence>MAKTLPICIFILSVVSRSCYGTMLATEEYGWRPVFVDNEVVIGGPFGENFIWQFETQEDRILAFNILDGNIKEAQDFLSIHDGADIYSPNVLLGNDDIIQFSRKGLSETLYTTTSKATVQFAKTPISHLKLRIQKAANCSYNIKPETQCGRMVDEVSCYCAIFTNENQTDQTMSCLDNGMKLVSFESEEEEELVHRTWSTQIPFWTSLTDTRRDGSWLWESTMTPLSNGNYTNWFPGRPLIQESDQFNCMLYGGSTYLSFWGDVNCSALANAICEAQP</sequence>
<dbReference type="SMART" id="SM00034">
    <property type="entry name" value="CLECT"/>
    <property type="match status" value="1"/>
</dbReference>